<dbReference type="InterPro" id="IPR017039">
    <property type="entry name" value="Virul_fac_BrkB"/>
</dbReference>
<reference evidence="8 9" key="1">
    <citation type="submission" date="2019-02" db="EMBL/GenBank/DDBJ databases">
        <title>Deep-cultivation of Planctomycetes and their phenomic and genomic characterization uncovers novel biology.</title>
        <authorList>
            <person name="Wiegand S."/>
            <person name="Jogler M."/>
            <person name="Boedeker C."/>
            <person name="Pinto D."/>
            <person name="Vollmers J."/>
            <person name="Rivas-Marin E."/>
            <person name="Kohn T."/>
            <person name="Peeters S.H."/>
            <person name="Heuer A."/>
            <person name="Rast P."/>
            <person name="Oberbeckmann S."/>
            <person name="Bunk B."/>
            <person name="Jeske O."/>
            <person name="Meyerdierks A."/>
            <person name="Storesund J.E."/>
            <person name="Kallscheuer N."/>
            <person name="Luecker S."/>
            <person name="Lage O.M."/>
            <person name="Pohl T."/>
            <person name="Merkel B.J."/>
            <person name="Hornburger P."/>
            <person name="Mueller R.-W."/>
            <person name="Bruemmer F."/>
            <person name="Labrenz M."/>
            <person name="Spormann A.M."/>
            <person name="Op den Camp H."/>
            <person name="Overmann J."/>
            <person name="Amann R."/>
            <person name="Jetten M.S.M."/>
            <person name="Mascher T."/>
            <person name="Medema M.H."/>
            <person name="Devos D.P."/>
            <person name="Kaster A.-K."/>
            <person name="Ovreas L."/>
            <person name="Rohde M."/>
            <person name="Galperin M.Y."/>
            <person name="Jogler C."/>
        </authorList>
    </citation>
    <scope>NUCLEOTIDE SEQUENCE [LARGE SCALE GENOMIC DNA]</scope>
    <source>
        <strain evidence="8 9">Pla133</strain>
    </source>
</reference>
<dbReference type="SUPFAM" id="SSF46785">
    <property type="entry name" value="Winged helix' DNA-binding domain"/>
    <property type="match status" value="1"/>
</dbReference>
<evidence type="ECO:0000313" key="8">
    <source>
        <dbReference type="EMBL" id="QDU69430.1"/>
    </source>
</evidence>
<keyword evidence="5 7" id="KW-0472">Membrane</keyword>
<feature type="transmembrane region" description="Helical" evidence="7">
    <location>
        <begin position="334"/>
        <end position="355"/>
    </location>
</feature>
<proteinExistence type="predicted"/>
<feature type="transmembrane region" description="Helical" evidence="7">
    <location>
        <begin position="362"/>
        <end position="384"/>
    </location>
</feature>
<organism evidence="8 9">
    <name type="scientific">Engelhardtia mirabilis</name>
    <dbReference type="NCBI Taxonomy" id="2528011"/>
    <lineage>
        <taxon>Bacteria</taxon>
        <taxon>Pseudomonadati</taxon>
        <taxon>Planctomycetota</taxon>
        <taxon>Planctomycetia</taxon>
        <taxon>Planctomycetia incertae sedis</taxon>
        <taxon>Engelhardtia</taxon>
    </lineage>
</organism>
<evidence type="ECO:0000256" key="4">
    <source>
        <dbReference type="ARBA" id="ARBA00022989"/>
    </source>
</evidence>
<dbReference type="KEGG" id="pbap:Pla133_45500"/>
<accession>A0A518BR57</accession>
<evidence type="ECO:0000256" key="7">
    <source>
        <dbReference type="SAM" id="Phobius"/>
    </source>
</evidence>
<dbReference type="Proteomes" id="UP000316921">
    <property type="component" value="Chromosome"/>
</dbReference>
<dbReference type="PANTHER" id="PTHR30213">
    <property type="entry name" value="INNER MEMBRANE PROTEIN YHJD"/>
    <property type="match status" value="1"/>
</dbReference>
<feature type="region of interest" description="Disordered" evidence="6">
    <location>
        <begin position="1"/>
        <end position="21"/>
    </location>
</feature>
<dbReference type="EMBL" id="CP036287">
    <property type="protein sequence ID" value="QDU69430.1"/>
    <property type="molecule type" value="Genomic_DNA"/>
</dbReference>
<keyword evidence="3 7" id="KW-0812">Transmembrane</keyword>
<comment type="subcellular location">
    <subcellularLocation>
        <location evidence="1">Cell membrane</location>
        <topology evidence="1">Multi-pass membrane protein</topology>
    </subcellularLocation>
</comment>
<keyword evidence="4 7" id="KW-1133">Transmembrane helix</keyword>
<dbReference type="NCBIfam" id="TIGR00765">
    <property type="entry name" value="yihY_not_rbn"/>
    <property type="match status" value="1"/>
</dbReference>
<feature type="transmembrane region" description="Helical" evidence="7">
    <location>
        <begin position="76"/>
        <end position="95"/>
    </location>
</feature>
<gene>
    <name evidence="8" type="ORF">Pla133_45500</name>
</gene>
<evidence type="ECO:0000256" key="6">
    <source>
        <dbReference type="SAM" id="MobiDB-lite"/>
    </source>
</evidence>
<feature type="transmembrane region" description="Helical" evidence="7">
    <location>
        <begin position="288"/>
        <end position="314"/>
    </location>
</feature>
<evidence type="ECO:0000313" key="9">
    <source>
        <dbReference type="Proteomes" id="UP000316921"/>
    </source>
</evidence>
<feature type="transmembrane region" description="Helical" evidence="7">
    <location>
        <begin position="396"/>
        <end position="426"/>
    </location>
</feature>
<dbReference type="Pfam" id="PF03631">
    <property type="entry name" value="Virul_fac_BrkB"/>
    <property type="match status" value="1"/>
</dbReference>
<dbReference type="InterPro" id="IPR036390">
    <property type="entry name" value="WH_DNA-bd_sf"/>
</dbReference>
<feature type="compositionally biased region" description="Low complexity" evidence="6">
    <location>
        <begin position="146"/>
        <end position="174"/>
    </location>
</feature>
<evidence type="ECO:0000256" key="2">
    <source>
        <dbReference type="ARBA" id="ARBA00022475"/>
    </source>
</evidence>
<dbReference type="RefSeq" id="WP_145069316.1">
    <property type="nucleotide sequence ID" value="NZ_CP036287.1"/>
</dbReference>
<dbReference type="PANTHER" id="PTHR30213:SF0">
    <property type="entry name" value="UPF0761 MEMBRANE PROTEIN YIHY"/>
    <property type="match status" value="1"/>
</dbReference>
<dbReference type="AlphaFoldDB" id="A0A518BR57"/>
<evidence type="ECO:0000256" key="1">
    <source>
        <dbReference type="ARBA" id="ARBA00004651"/>
    </source>
</evidence>
<dbReference type="InterPro" id="IPR036388">
    <property type="entry name" value="WH-like_DNA-bd_sf"/>
</dbReference>
<dbReference type="Gene3D" id="1.10.10.10">
    <property type="entry name" value="Winged helix-like DNA-binding domain superfamily/Winged helix DNA-binding domain"/>
    <property type="match status" value="1"/>
</dbReference>
<evidence type="ECO:0000256" key="5">
    <source>
        <dbReference type="ARBA" id="ARBA00023136"/>
    </source>
</evidence>
<sequence length="582" mass="61634">MPRETTERPDAAGESKDEPKRSPVERVIGFFTRDLWRRDWTEAPTLSALGVHLLRLVSIAGRGFVVHKDGFRAAGLTYYTVLSLVPFLAFAFSVAKGFGAYDLLINKVVEPMLESTFGEEPARGAGAMDLEAGESALVGPNGIELPGSAGQSGAGESQAQPSSPESAQVTGDSVSAAESELAALEDSMVASTQGTAAEGAAANGADASARAVTTSDVGAASGGTADLRRAIDQLLAFVEGTNVSSLGTLGLAIVLFTVVKLLSQVENALNEIWGVRRARTLTRKLSDFTSIVVVAPILAISVGSLGAASALGQGSEAEGVPSFLEQNLGRATELAMGLAPLASMWLFFSLLFLVLPNTRVRLRSAAIGGFCSAVLWVVAQRVYVGSQVGVASYNELYAGFAAIPLFLVWTWLSWMVVLLGAEFAYADQNHNAFGRRMLAGEPTPAEVEATGMRALVRITERFLEGGKPWTTEDLVVELMTPEEQLRDTLSRLADAGLLARTELGELEGWTCGRDPNQTHLLDARRALRGGDESGRNSAVTTATLLDARLRRALRGLDAASAELEANGTLADLVREVEEPRPE</sequence>
<feature type="region of interest" description="Disordered" evidence="6">
    <location>
        <begin position="141"/>
        <end position="174"/>
    </location>
</feature>
<keyword evidence="2" id="KW-1003">Cell membrane</keyword>
<keyword evidence="9" id="KW-1185">Reference proteome</keyword>
<protein>
    <submittedName>
        <fullName evidence="8">Uncharacterized protein</fullName>
    </submittedName>
</protein>
<name>A0A518BR57_9BACT</name>
<dbReference type="GO" id="GO:0005886">
    <property type="term" value="C:plasma membrane"/>
    <property type="evidence" value="ECO:0007669"/>
    <property type="project" value="UniProtKB-SubCell"/>
</dbReference>
<evidence type="ECO:0000256" key="3">
    <source>
        <dbReference type="ARBA" id="ARBA00022692"/>
    </source>
</evidence>